<organism evidence="7 8">
    <name type="scientific">Stecheria intestinalis</name>
    <dbReference type="NCBI Taxonomy" id="2606630"/>
    <lineage>
        <taxon>Bacteria</taxon>
        <taxon>Bacillati</taxon>
        <taxon>Bacillota</taxon>
        <taxon>Erysipelotrichia</taxon>
        <taxon>Erysipelotrichales</taxon>
        <taxon>Erysipelotrichaceae</taxon>
        <taxon>Stecheria</taxon>
    </lineage>
</organism>
<dbReference type="PROSITE" id="PS51257">
    <property type="entry name" value="PROKAR_LIPOPROTEIN"/>
    <property type="match status" value="1"/>
</dbReference>
<accession>A0A7X2TFV3</accession>
<dbReference type="Gene3D" id="3.40.190.10">
    <property type="entry name" value="Periplasmic binding protein-like II"/>
    <property type="match status" value="2"/>
</dbReference>
<protein>
    <submittedName>
        <fullName evidence="7">Transporter substrate-binding domain-containing protein</fullName>
    </submittedName>
</protein>
<evidence type="ECO:0000256" key="2">
    <source>
        <dbReference type="ARBA" id="ARBA00010333"/>
    </source>
</evidence>
<evidence type="ECO:0000256" key="5">
    <source>
        <dbReference type="SAM" id="SignalP"/>
    </source>
</evidence>
<feature type="domain" description="Solute-binding protein family 3/N-terminal" evidence="6">
    <location>
        <begin position="50"/>
        <end position="271"/>
    </location>
</feature>
<comment type="similarity">
    <text evidence="2 4">Belongs to the bacterial solute-binding protein 3 family.</text>
</comment>
<dbReference type="EMBL" id="VUMN01000024">
    <property type="protein sequence ID" value="MSS59149.1"/>
    <property type="molecule type" value="Genomic_DNA"/>
</dbReference>
<dbReference type="Proteomes" id="UP000461880">
    <property type="component" value="Unassembled WGS sequence"/>
</dbReference>
<comment type="subcellular location">
    <subcellularLocation>
        <location evidence="1">Cell envelope</location>
    </subcellularLocation>
</comment>
<feature type="signal peptide" evidence="5">
    <location>
        <begin position="1"/>
        <end position="24"/>
    </location>
</feature>
<dbReference type="RefSeq" id="WP_105304105.1">
    <property type="nucleotide sequence ID" value="NZ_JAQXPC010000036.1"/>
</dbReference>
<dbReference type="PROSITE" id="PS01039">
    <property type="entry name" value="SBP_BACTERIAL_3"/>
    <property type="match status" value="1"/>
</dbReference>
<evidence type="ECO:0000313" key="8">
    <source>
        <dbReference type="Proteomes" id="UP000461880"/>
    </source>
</evidence>
<feature type="chain" id="PRO_5030608266" evidence="5">
    <location>
        <begin position="25"/>
        <end position="276"/>
    </location>
</feature>
<dbReference type="InterPro" id="IPR018313">
    <property type="entry name" value="SBP_3_CS"/>
</dbReference>
<evidence type="ECO:0000259" key="6">
    <source>
        <dbReference type="SMART" id="SM00062"/>
    </source>
</evidence>
<dbReference type="AlphaFoldDB" id="A0A7X2TFV3"/>
<proteinExistence type="inferred from homology"/>
<dbReference type="SUPFAM" id="SSF53850">
    <property type="entry name" value="Periplasmic binding protein-like II"/>
    <property type="match status" value="1"/>
</dbReference>
<dbReference type="Pfam" id="PF00497">
    <property type="entry name" value="SBP_bac_3"/>
    <property type="match status" value="1"/>
</dbReference>
<dbReference type="InterPro" id="IPR001638">
    <property type="entry name" value="Solute-binding_3/MltF_N"/>
</dbReference>
<gene>
    <name evidence="7" type="ORF">FYJ51_09610</name>
</gene>
<dbReference type="PANTHER" id="PTHR35936:SF34">
    <property type="entry name" value="ABC TRANSPORTER EXTRACELLULAR-BINDING PROTEIN YCKB-RELATED"/>
    <property type="match status" value="1"/>
</dbReference>
<dbReference type="PANTHER" id="PTHR35936">
    <property type="entry name" value="MEMBRANE-BOUND LYTIC MUREIN TRANSGLYCOSYLASE F"/>
    <property type="match status" value="1"/>
</dbReference>
<dbReference type="GO" id="GO:0030313">
    <property type="term" value="C:cell envelope"/>
    <property type="evidence" value="ECO:0007669"/>
    <property type="project" value="UniProtKB-SubCell"/>
</dbReference>
<reference evidence="7 8" key="1">
    <citation type="submission" date="2019-08" db="EMBL/GenBank/DDBJ databases">
        <title>In-depth cultivation of the pig gut microbiome towards novel bacterial diversity and tailored functional studies.</title>
        <authorList>
            <person name="Wylensek D."/>
            <person name="Hitch T.C.A."/>
            <person name="Clavel T."/>
        </authorList>
    </citation>
    <scope>NUCLEOTIDE SEQUENCE [LARGE SCALE GENOMIC DNA]</scope>
    <source>
        <strain evidence="7 8">Oil+RF-744-GAM-WT-6</strain>
    </source>
</reference>
<name>A0A7X2TFV3_9FIRM</name>
<evidence type="ECO:0000256" key="3">
    <source>
        <dbReference type="ARBA" id="ARBA00022729"/>
    </source>
</evidence>
<evidence type="ECO:0000313" key="7">
    <source>
        <dbReference type="EMBL" id="MSS59149.1"/>
    </source>
</evidence>
<comment type="caution">
    <text evidence="7">The sequence shown here is derived from an EMBL/GenBank/DDBJ whole genome shotgun (WGS) entry which is preliminary data.</text>
</comment>
<keyword evidence="3 5" id="KW-0732">Signal</keyword>
<evidence type="ECO:0000256" key="1">
    <source>
        <dbReference type="ARBA" id="ARBA00004196"/>
    </source>
</evidence>
<sequence length="276" mass="28954">MKKQLSIIAAGALLLTGCGSSAAAASTASASSASTAAAADHLARIKESGKLVIGLEGDWQPFSYHDDSDQLVGFDVDVAAGIADYLGVEPSYTEEKWSGLFTGLSSGVYDIVANGVDITEERKQTYDFSDPYAYDHTVLVVRADNDDITSFDDLKGKTTANSIGSTYMELGESYGATVSGVESLAECMAMVTNGQVDATINAETSVQDYLKTTGDTSLKIVARSDDATEYAIPLVKGDDNATLLAAINEAIAHMREDGDLAKASETYFGADLTSAE</sequence>
<dbReference type="SMART" id="SM00062">
    <property type="entry name" value="PBPb"/>
    <property type="match status" value="1"/>
</dbReference>
<evidence type="ECO:0000256" key="4">
    <source>
        <dbReference type="RuleBase" id="RU003744"/>
    </source>
</evidence>
<keyword evidence="8" id="KW-1185">Reference proteome</keyword>